<dbReference type="PROSITE" id="PS50931">
    <property type="entry name" value="HTH_LYSR"/>
    <property type="match status" value="1"/>
</dbReference>
<accession>A0A2T3G0X9</accession>
<organism evidence="6 7">
    <name type="scientific">Faecalibacillus faecis</name>
    <dbReference type="NCBI Taxonomy" id="1982628"/>
    <lineage>
        <taxon>Bacteria</taxon>
        <taxon>Bacillati</taxon>
        <taxon>Bacillota</taxon>
        <taxon>Erysipelotrichia</taxon>
        <taxon>Erysipelotrichales</taxon>
        <taxon>Coprobacillaceae</taxon>
        <taxon>Faecalibacillus</taxon>
    </lineage>
</organism>
<evidence type="ECO:0000256" key="1">
    <source>
        <dbReference type="ARBA" id="ARBA00009437"/>
    </source>
</evidence>
<gene>
    <name evidence="6" type="ORF">C7U55_03460</name>
</gene>
<dbReference type="GO" id="GO:0000976">
    <property type="term" value="F:transcription cis-regulatory region binding"/>
    <property type="evidence" value="ECO:0007669"/>
    <property type="project" value="TreeGrafter"/>
</dbReference>
<evidence type="ECO:0000256" key="3">
    <source>
        <dbReference type="ARBA" id="ARBA00023125"/>
    </source>
</evidence>
<keyword evidence="7" id="KW-1185">Reference proteome</keyword>
<keyword evidence="3" id="KW-0238">DNA-binding</keyword>
<reference evidence="7" key="1">
    <citation type="submission" date="2018-03" db="EMBL/GenBank/DDBJ databases">
        <title>Lachnoclostridium SNUG30370 gen.nov., sp.nov., isolated from human faeces.</title>
        <authorList>
            <person name="Seo B."/>
            <person name="Jeon K."/>
            <person name="Ko G."/>
        </authorList>
    </citation>
    <scope>NUCLEOTIDE SEQUENCE [LARGE SCALE GENOMIC DNA]</scope>
    <source>
        <strain evidence="7">SNUG30370</strain>
    </source>
</reference>
<dbReference type="RefSeq" id="WP_106987370.1">
    <property type="nucleotide sequence ID" value="NZ_DBGDQT010000163.1"/>
</dbReference>
<dbReference type="Pfam" id="PF00126">
    <property type="entry name" value="HTH_1"/>
    <property type="match status" value="1"/>
</dbReference>
<evidence type="ECO:0000256" key="2">
    <source>
        <dbReference type="ARBA" id="ARBA00023015"/>
    </source>
</evidence>
<evidence type="ECO:0000313" key="6">
    <source>
        <dbReference type="EMBL" id="PST41214.1"/>
    </source>
</evidence>
<dbReference type="InterPro" id="IPR005119">
    <property type="entry name" value="LysR_subst-bd"/>
</dbReference>
<dbReference type="AlphaFoldDB" id="A0A2T3G0X9"/>
<dbReference type="Proteomes" id="UP000241201">
    <property type="component" value="Unassembled WGS sequence"/>
</dbReference>
<dbReference type="InterPro" id="IPR036390">
    <property type="entry name" value="WH_DNA-bd_sf"/>
</dbReference>
<dbReference type="GeneID" id="77470161"/>
<keyword evidence="2" id="KW-0805">Transcription regulation</keyword>
<dbReference type="SUPFAM" id="SSF46785">
    <property type="entry name" value="Winged helix' DNA-binding domain"/>
    <property type="match status" value="1"/>
</dbReference>
<dbReference type="PANTHER" id="PTHR30126:SF40">
    <property type="entry name" value="HTH-TYPE TRANSCRIPTIONAL REGULATOR GLTR"/>
    <property type="match status" value="1"/>
</dbReference>
<feature type="domain" description="HTH lysR-type" evidence="5">
    <location>
        <begin position="1"/>
        <end position="58"/>
    </location>
</feature>
<dbReference type="GO" id="GO:0003700">
    <property type="term" value="F:DNA-binding transcription factor activity"/>
    <property type="evidence" value="ECO:0007669"/>
    <property type="project" value="InterPro"/>
</dbReference>
<dbReference type="PRINTS" id="PR00039">
    <property type="entry name" value="HTHLYSR"/>
</dbReference>
<dbReference type="InterPro" id="IPR036388">
    <property type="entry name" value="WH-like_DNA-bd_sf"/>
</dbReference>
<evidence type="ECO:0000313" key="7">
    <source>
        <dbReference type="Proteomes" id="UP000241201"/>
    </source>
</evidence>
<comment type="similarity">
    <text evidence="1">Belongs to the LysR transcriptional regulatory family.</text>
</comment>
<dbReference type="PANTHER" id="PTHR30126">
    <property type="entry name" value="HTH-TYPE TRANSCRIPTIONAL REGULATOR"/>
    <property type="match status" value="1"/>
</dbReference>
<dbReference type="InterPro" id="IPR000847">
    <property type="entry name" value="LysR_HTH_N"/>
</dbReference>
<dbReference type="SUPFAM" id="SSF53850">
    <property type="entry name" value="Periplasmic binding protein-like II"/>
    <property type="match status" value="1"/>
</dbReference>
<keyword evidence="4" id="KW-0804">Transcription</keyword>
<name>A0A2T3G0X9_9FIRM</name>
<protein>
    <submittedName>
        <fullName evidence="6">LysR family transcriptional regulator</fullName>
    </submittedName>
</protein>
<sequence length="295" mass="34916">MLLKQMKYFITIVDCHSFTEAAEQCFISQSAISQQIKSLEKELGIRLFERNKRQFSLTPAGEYFYRHGKVILDEIEDFKEETIRRGEDQELNLTIGYPKNFSTSEFHQAIVEFNRIYPEVNISVVSGTHEELFELLVQHHIDVKISEQRRTFNEDYYNYELKHSECFVEISSMNPLSKKEILTTDDLKNMSCILVVSKDKEDSEREFYEKSLNLSRRFLYADSLEQARLMVASQRGYLPIDQIGHLPKPMEGIERITLHYKGKPIQRNYFACWSKENTNYYIEEFVEMYKGLLNK</sequence>
<evidence type="ECO:0000256" key="4">
    <source>
        <dbReference type="ARBA" id="ARBA00023163"/>
    </source>
</evidence>
<dbReference type="Gene3D" id="3.40.190.10">
    <property type="entry name" value="Periplasmic binding protein-like II"/>
    <property type="match status" value="2"/>
</dbReference>
<dbReference type="CDD" id="cd05466">
    <property type="entry name" value="PBP2_LTTR_substrate"/>
    <property type="match status" value="1"/>
</dbReference>
<proteinExistence type="inferred from homology"/>
<dbReference type="FunFam" id="1.10.10.10:FF:000001">
    <property type="entry name" value="LysR family transcriptional regulator"/>
    <property type="match status" value="1"/>
</dbReference>
<dbReference type="EMBL" id="PYLP01000003">
    <property type="protein sequence ID" value="PST41214.1"/>
    <property type="molecule type" value="Genomic_DNA"/>
</dbReference>
<evidence type="ECO:0000259" key="5">
    <source>
        <dbReference type="PROSITE" id="PS50931"/>
    </source>
</evidence>
<comment type="caution">
    <text evidence="6">The sequence shown here is derived from an EMBL/GenBank/DDBJ whole genome shotgun (WGS) entry which is preliminary data.</text>
</comment>
<dbReference type="Pfam" id="PF03466">
    <property type="entry name" value="LysR_substrate"/>
    <property type="match status" value="1"/>
</dbReference>
<dbReference type="Gene3D" id="1.10.10.10">
    <property type="entry name" value="Winged helix-like DNA-binding domain superfamily/Winged helix DNA-binding domain"/>
    <property type="match status" value="1"/>
</dbReference>